<reference evidence="4" key="1">
    <citation type="submission" date="2025-08" db="UniProtKB">
        <authorList>
            <consortium name="RefSeq"/>
        </authorList>
    </citation>
    <scope>IDENTIFICATION</scope>
    <source>
        <tissue evidence="4">Muscle</tissue>
    </source>
</reference>
<dbReference type="GO" id="GO:0007165">
    <property type="term" value="P:signal transduction"/>
    <property type="evidence" value="ECO:0007669"/>
    <property type="project" value="InterPro"/>
</dbReference>
<feature type="domain" description="Rho-GAP" evidence="3">
    <location>
        <begin position="342"/>
        <end position="539"/>
    </location>
</feature>
<dbReference type="GO" id="GO:0051056">
    <property type="term" value="P:regulation of small GTPase mediated signal transduction"/>
    <property type="evidence" value="ECO:0007669"/>
    <property type="project" value="TreeGrafter"/>
</dbReference>
<dbReference type="SMART" id="SM00324">
    <property type="entry name" value="RhoGAP"/>
    <property type="match status" value="1"/>
</dbReference>
<protein>
    <submittedName>
        <fullName evidence="4">Rho GTPase-activating protein 18-like</fullName>
    </submittedName>
</protein>
<dbReference type="GeneID" id="109073852"/>
<proteinExistence type="predicted"/>
<feature type="compositionally biased region" description="Gly residues" evidence="2">
    <location>
        <begin position="230"/>
        <end position="243"/>
    </location>
</feature>
<dbReference type="Proteomes" id="UP001155660">
    <property type="component" value="Chromosome B7"/>
</dbReference>
<evidence type="ECO:0000313" key="4">
    <source>
        <dbReference type="RefSeq" id="XP_042582769.1"/>
    </source>
</evidence>
<evidence type="ECO:0000259" key="3">
    <source>
        <dbReference type="PROSITE" id="PS50238"/>
    </source>
</evidence>
<organism evidence="4">
    <name type="scientific">Cyprinus carpio</name>
    <name type="common">Common carp</name>
    <dbReference type="NCBI Taxonomy" id="7962"/>
    <lineage>
        <taxon>Eukaryota</taxon>
        <taxon>Metazoa</taxon>
        <taxon>Chordata</taxon>
        <taxon>Craniata</taxon>
        <taxon>Vertebrata</taxon>
        <taxon>Euteleostomi</taxon>
        <taxon>Actinopterygii</taxon>
        <taxon>Neopterygii</taxon>
        <taxon>Teleostei</taxon>
        <taxon>Ostariophysi</taxon>
        <taxon>Cypriniformes</taxon>
        <taxon>Cyprinidae</taxon>
        <taxon>Cyprininae</taxon>
        <taxon>Cyprinus</taxon>
    </lineage>
</organism>
<dbReference type="Pfam" id="PF00620">
    <property type="entry name" value="RhoGAP"/>
    <property type="match status" value="1"/>
</dbReference>
<dbReference type="PROSITE" id="PS50238">
    <property type="entry name" value="RHOGAP"/>
    <property type="match status" value="1"/>
</dbReference>
<dbReference type="GO" id="GO:0005096">
    <property type="term" value="F:GTPase activator activity"/>
    <property type="evidence" value="ECO:0007669"/>
    <property type="project" value="UniProtKB-KW"/>
</dbReference>
<evidence type="ECO:0000256" key="2">
    <source>
        <dbReference type="SAM" id="MobiDB-lite"/>
    </source>
</evidence>
<dbReference type="AlphaFoldDB" id="A0A9Q9WG43"/>
<feature type="region of interest" description="Disordered" evidence="2">
    <location>
        <begin position="186"/>
        <end position="247"/>
    </location>
</feature>
<dbReference type="InterPro" id="IPR057323">
    <property type="entry name" value="RHG40/28/18_ubiquitin"/>
</dbReference>
<dbReference type="GO" id="GO:0030833">
    <property type="term" value="P:regulation of actin filament polymerization"/>
    <property type="evidence" value="ECO:0007669"/>
    <property type="project" value="TreeGrafter"/>
</dbReference>
<dbReference type="PANTHER" id="PTHR14963:SF6">
    <property type="entry name" value="RHO GTPASE-ACTIVATING PROTEIN 18"/>
    <property type="match status" value="1"/>
</dbReference>
<gene>
    <name evidence="4" type="primary">LOC109073852</name>
</gene>
<dbReference type="KEGG" id="ccar:109073852"/>
<evidence type="ECO:0000256" key="1">
    <source>
        <dbReference type="ARBA" id="ARBA00022468"/>
    </source>
</evidence>
<dbReference type="Pfam" id="PF25442">
    <property type="entry name" value="Ubiquitin_RHG40_C"/>
    <property type="match status" value="1"/>
</dbReference>
<dbReference type="PANTHER" id="PTHR14963">
    <property type="entry name" value="RHO GTPASE ACTIVATING PROTEIN 18,19-RELATED"/>
    <property type="match status" value="1"/>
</dbReference>
<dbReference type="RefSeq" id="XP_042582769.1">
    <property type="nucleotide sequence ID" value="XM_042726835.1"/>
</dbReference>
<dbReference type="OrthoDB" id="27680at2759"/>
<sequence>MLLGESRAVVRPKLRRNFPDNAALKMSRQQDEQGVVLTAYTSNSEALSAISCKEQTEFPGASRRTGQYNVQRGKAAGAALGSSSGKAPYQRCSSQDSLDEQAMVDYFKEVEIIQRSGDAETQEDLQLKVADEGEQEEAWLMEAGLATLFDESASDGEDGIVLLSTLTRTQAAAVERRVETLKQTLRKRNKPYSVPDVREIFKPSPASQSKDEAGSTERSGSSKQEVEGLVGNGAGPDAPGGGADSETDINLEVSFSEQALIYKEGLKVTQPQNEADDRLPDFKVSQDKTGQTRVGDLSAEDMKKVRRLVLIEMSALFDTCGIEVKAHKALKVKVRESGLFGVSLSTLLEQDQRRIPGTKVPLILQHLISHIEEQGLDTEGVLRIPGAATRVKAVCHELEHKFYESMFPWESLKQHDAASLLKLFIRELPYPLLTVEYFNAFISVLKLPTKKQQLQALNLLLLLLPNRDTLKALMEFFQRVIDHKDRNKMTLNNVAVVMAPNIFMCIPKFILNQLLKMMYDRERASNKQESNAEAEGGFIRVHLSVLVVSMAVQLTEDLKASDVLTRFLSQERTLSVKRDDLCLYEMGGNIKERCLDEETYIKALLELNPTAEWVIKSVQH</sequence>
<name>A0A9Q9WG43_CYPCA</name>
<dbReference type="GO" id="GO:0005737">
    <property type="term" value="C:cytoplasm"/>
    <property type="evidence" value="ECO:0007669"/>
    <property type="project" value="TreeGrafter"/>
</dbReference>
<accession>A0A9Q9WG43</accession>
<keyword evidence="1" id="KW-0343">GTPase activation</keyword>
<dbReference type="InterPro" id="IPR000198">
    <property type="entry name" value="RhoGAP_dom"/>
</dbReference>